<dbReference type="AlphaFoldDB" id="A0A2P5G1M6"/>
<dbReference type="InParanoid" id="A0A2P5G1M6"/>
<keyword evidence="3" id="KW-1185">Reference proteome</keyword>
<dbReference type="EMBL" id="JXTC01000001">
    <property type="protein sequence ID" value="POO03929.1"/>
    <property type="molecule type" value="Genomic_DNA"/>
</dbReference>
<feature type="region of interest" description="Disordered" evidence="1">
    <location>
        <begin position="1"/>
        <end position="82"/>
    </location>
</feature>
<feature type="non-terminal residue" evidence="2">
    <location>
        <position position="1"/>
    </location>
</feature>
<sequence>TTAARSQATCVEDLPTSGATAPINDHPKPIKSYEIVDTNQSETRRRPEKETMNDVDRVASPIASTRGDTGKSASNRQLFLES</sequence>
<protein>
    <submittedName>
        <fullName evidence="2">Uncharacterized protein</fullName>
    </submittedName>
</protein>
<evidence type="ECO:0000313" key="3">
    <source>
        <dbReference type="Proteomes" id="UP000237000"/>
    </source>
</evidence>
<accession>A0A2P5G1M6</accession>
<name>A0A2P5G1M6_TREOI</name>
<dbReference type="Proteomes" id="UP000237000">
    <property type="component" value="Unassembled WGS sequence"/>
</dbReference>
<comment type="caution">
    <text evidence="2">The sequence shown here is derived from an EMBL/GenBank/DDBJ whole genome shotgun (WGS) entry which is preliminary data.</text>
</comment>
<evidence type="ECO:0000313" key="2">
    <source>
        <dbReference type="EMBL" id="POO03929.1"/>
    </source>
</evidence>
<feature type="compositionally biased region" description="Basic and acidic residues" evidence="1">
    <location>
        <begin position="42"/>
        <end position="57"/>
    </location>
</feature>
<dbReference type="OrthoDB" id="10427545at2759"/>
<gene>
    <name evidence="2" type="ORF">TorRG33x02_002330</name>
</gene>
<evidence type="ECO:0000256" key="1">
    <source>
        <dbReference type="SAM" id="MobiDB-lite"/>
    </source>
</evidence>
<organism evidence="2 3">
    <name type="scientific">Trema orientale</name>
    <name type="common">Charcoal tree</name>
    <name type="synonym">Celtis orientalis</name>
    <dbReference type="NCBI Taxonomy" id="63057"/>
    <lineage>
        <taxon>Eukaryota</taxon>
        <taxon>Viridiplantae</taxon>
        <taxon>Streptophyta</taxon>
        <taxon>Embryophyta</taxon>
        <taxon>Tracheophyta</taxon>
        <taxon>Spermatophyta</taxon>
        <taxon>Magnoliopsida</taxon>
        <taxon>eudicotyledons</taxon>
        <taxon>Gunneridae</taxon>
        <taxon>Pentapetalae</taxon>
        <taxon>rosids</taxon>
        <taxon>fabids</taxon>
        <taxon>Rosales</taxon>
        <taxon>Cannabaceae</taxon>
        <taxon>Trema</taxon>
    </lineage>
</organism>
<proteinExistence type="predicted"/>
<feature type="compositionally biased region" description="Polar residues" evidence="1">
    <location>
        <begin position="62"/>
        <end position="82"/>
    </location>
</feature>
<reference evidence="3" key="1">
    <citation type="submission" date="2016-06" db="EMBL/GenBank/DDBJ databases">
        <title>Parallel loss of symbiosis genes in relatives of nitrogen-fixing non-legume Parasponia.</title>
        <authorList>
            <person name="Van Velzen R."/>
            <person name="Holmer R."/>
            <person name="Bu F."/>
            <person name="Rutten L."/>
            <person name="Van Zeijl A."/>
            <person name="Liu W."/>
            <person name="Santuari L."/>
            <person name="Cao Q."/>
            <person name="Sharma T."/>
            <person name="Shen D."/>
            <person name="Roswanjaya Y."/>
            <person name="Wardhani T."/>
            <person name="Kalhor M.S."/>
            <person name="Jansen J."/>
            <person name="Van den Hoogen J."/>
            <person name="Gungor B."/>
            <person name="Hartog M."/>
            <person name="Hontelez J."/>
            <person name="Verver J."/>
            <person name="Yang W.-C."/>
            <person name="Schijlen E."/>
            <person name="Repin R."/>
            <person name="Schilthuizen M."/>
            <person name="Schranz E."/>
            <person name="Heidstra R."/>
            <person name="Miyata K."/>
            <person name="Fedorova E."/>
            <person name="Kohlen W."/>
            <person name="Bisseling T."/>
            <person name="Smit S."/>
            <person name="Geurts R."/>
        </authorList>
    </citation>
    <scope>NUCLEOTIDE SEQUENCE [LARGE SCALE GENOMIC DNA]</scope>
    <source>
        <strain evidence="3">cv. RG33-2</strain>
    </source>
</reference>